<gene>
    <name evidence="1" type="ORF">D5086_009944</name>
</gene>
<proteinExistence type="predicted"/>
<comment type="caution">
    <text evidence="1">The sequence shown here is derived from an EMBL/GenBank/DDBJ whole genome shotgun (WGS) entry which is preliminary data.</text>
</comment>
<evidence type="ECO:0000313" key="1">
    <source>
        <dbReference type="EMBL" id="KAL3591304.1"/>
    </source>
</evidence>
<sequence>MGKRLKLMLRTGWEVLMGSFKGEVGVVGDESSKEVLHGFGVPDLKIRYQLGPVKDYEAFESRDSVVNAIVDSLKDGAVDMVGTPDIRRIQGEIADGLGLKLDAETDRGRASLYERLKK</sequence>
<dbReference type="EMBL" id="RCHU02000005">
    <property type="protein sequence ID" value="KAL3591304.1"/>
    <property type="molecule type" value="Genomic_DNA"/>
</dbReference>
<keyword evidence="2" id="KW-1185">Reference proteome</keyword>
<reference evidence="1 2" key="1">
    <citation type="journal article" date="2024" name="Plant Biotechnol. J.">
        <title>Genome and CRISPR/Cas9 system of a widespread forest tree (Populus alba) in the world.</title>
        <authorList>
            <person name="Liu Y.J."/>
            <person name="Jiang P.F."/>
            <person name="Han X.M."/>
            <person name="Li X.Y."/>
            <person name="Wang H.M."/>
            <person name="Wang Y.J."/>
            <person name="Wang X.X."/>
            <person name="Zeng Q.Y."/>
        </authorList>
    </citation>
    <scope>NUCLEOTIDE SEQUENCE [LARGE SCALE GENOMIC DNA]</scope>
    <source>
        <strain evidence="2">cv. PAL-ZL1</strain>
    </source>
</reference>
<protein>
    <submittedName>
        <fullName evidence="1">Uncharacterized protein</fullName>
    </submittedName>
</protein>
<dbReference type="Proteomes" id="UP000309997">
    <property type="component" value="Unassembled WGS sequence"/>
</dbReference>
<accession>A0ACC4C8U1</accession>
<evidence type="ECO:0000313" key="2">
    <source>
        <dbReference type="Proteomes" id="UP000309997"/>
    </source>
</evidence>
<name>A0ACC4C8U1_POPAL</name>
<organism evidence="1 2">
    <name type="scientific">Populus alba</name>
    <name type="common">White poplar</name>
    <dbReference type="NCBI Taxonomy" id="43335"/>
    <lineage>
        <taxon>Eukaryota</taxon>
        <taxon>Viridiplantae</taxon>
        <taxon>Streptophyta</taxon>
        <taxon>Embryophyta</taxon>
        <taxon>Tracheophyta</taxon>
        <taxon>Spermatophyta</taxon>
        <taxon>Magnoliopsida</taxon>
        <taxon>eudicotyledons</taxon>
        <taxon>Gunneridae</taxon>
        <taxon>Pentapetalae</taxon>
        <taxon>rosids</taxon>
        <taxon>fabids</taxon>
        <taxon>Malpighiales</taxon>
        <taxon>Salicaceae</taxon>
        <taxon>Saliceae</taxon>
        <taxon>Populus</taxon>
    </lineage>
</organism>